<accession>A0A6J7WDN7</accession>
<proteinExistence type="predicted"/>
<dbReference type="EMBL" id="LR798227">
    <property type="protein sequence ID" value="CAB5207213.1"/>
    <property type="molecule type" value="Genomic_DNA"/>
</dbReference>
<gene>
    <name evidence="1" type="ORF">UFOVP180_45</name>
</gene>
<evidence type="ECO:0000313" key="1">
    <source>
        <dbReference type="EMBL" id="CAB5207213.1"/>
    </source>
</evidence>
<protein>
    <submittedName>
        <fullName evidence="1">Uncharacterized protein</fullName>
    </submittedName>
</protein>
<organism evidence="1">
    <name type="scientific">uncultured Caudovirales phage</name>
    <dbReference type="NCBI Taxonomy" id="2100421"/>
    <lineage>
        <taxon>Viruses</taxon>
        <taxon>Duplodnaviria</taxon>
        <taxon>Heunggongvirae</taxon>
        <taxon>Uroviricota</taxon>
        <taxon>Caudoviricetes</taxon>
        <taxon>Peduoviridae</taxon>
        <taxon>Maltschvirus</taxon>
        <taxon>Maltschvirus maltsch</taxon>
    </lineage>
</organism>
<name>A0A6J7WDN7_9CAUD</name>
<sequence length="66" mass="7463">MDYKLNMMTAEYNCLVEKKIADLLFILDGLDMALKHAEALGLDAEDMKNMIKLAKLDIDTHSVFGE</sequence>
<reference evidence="1" key="1">
    <citation type="submission" date="2020-05" db="EMBL/GenBank/DDBJ databases">
        <authorList>
            <person name="Chiriac C."/>
            <person name="Salcher M."/>
            <person name="Ghai R."/>
            <person name="Kavagutti S V."/>
        </authorList>
    </citation>
    <scope>NUCLEOTIDE SEQUENCE</scope>
</reference>